<dbReference type="Proteomes" id="UP001433268">
    <property type="component" value="Unassembled WGS sequence"/>
</dbReference>
<evidence type="ECO:0000313" key="1">
    <source>
        <dbReference type="EMBL" id="KAK8075802.1"/>
    </source>
</evidence>
<dbReference type="GeneID" id="92047840"/>
<dbReference type="RefSeq" id="XP_066666742.1">
    <property type="nucleotide sequence ID" value="XM_066814780.1"/>
</dbReference>
<reference evidence="1 2" key="1">
    <citation type="submission" date="2023-01" db="EMBL/GenBank/DDBJ databases">
        <title>Analysis of 21 Apiospora genomes using comparative genomics revels a genus with tremendous synthesis potential of carbohydrate active enzymes and secondary metabolites.</title>
        <authorList>
            <person name="Sorensen T."/>
        </authorList>
    </citation>
    <scope>NUCLEOTIDE SEQUENCE [LARGE SCALE GENOMIC DNA]</scope>
    <source>
        <strain evidence="1 2">CBS 114990</strain>
    </source>
</reference>
<gene>
    <name evidence="1" type="ORF">PG997_010465</name>
</gene>
<organism evidence="1 2">
    <name type="scientific">Apiospora hydei</name>
    <dbReference type="NCBI Taxonomy" id="1337664"/>
    <lineage>
        <taxon>Eukaryota</taxon>
        <taxon>Fungi</taxon>
        <taxon>Dikarya</taxon>
        <taxon>Ascomycota</taxon>
        <taxon>Pezizomycotina</taxon>
        <taxon>Sordariomycetes</taxon>
        <taxon>Xylariomycetidae</taxon>
        <taxon>Amphisphaeriales</taxon>
        <taxon>Apiosporaceae</taxon>
        <taxon>Apiospora</taxon>
    </lineage>
</organism>
<proteinExistence type="predicted"/>
<accession>A0ABR1VY85</accession>
<evidence type="ECO:0000313" key="2">
    <source>
        <dbReference type="Proteomes" id="UP001433268"/>
    </source>
</evidence>
<keyword evidence="2" id="KW-1185">Reference proteome</keyword>
<sequence length="594" mass="68058">MYRGIHTSLYETLPAEAIQHIEKAIWLKIIGRTNEARVIYQNELRSFIDVPVVIIERADLEHEASRWGEAWRILDKGLAHAKNSNQDLDLPEYRLMALTRAMLGTRHRGDLESSANEVARTQSWLRDVPIGDYTDVQASCIRRYVICYLFTRIYSAYENSDAELLPTCESNEPWSGLHELRRSLCTRNMAKEANAVFRVELNRTPIEDREPVVQDFLSVLAEVPEARDRGYFEAIVRLQWATTLVMLQNVPGALEEMDRSEAAFNRFCDLYDITDRASTQHMQALEYEKLSCIQDPVEKLRQTEQLAGRLEQMESSKAGLCLSDAADLVSLFYKFTSDPAFQQKYFALQARLETYDETVCEDITDLVQHRNSLISFTLSTSVDREKSLEWIDGFRRRHSYFESPAILASLYRSQSALFRSLRRMQESSEADRKVAGLEVRGPSIGDWIHHRSAPAVLPSREKDAAMEEESSDEAVDENFFWPWRNSMRNETGTDKTTIDLLWEWSFGDVAAGHLSAEDFRDMMGITDTDIKFDVSPRNMEAIAKIVGSEKMDQLTSVIYPKTPEVTAAQEAKYERICKWLSEPPKACAKDASSV</sequence>
<comment type="caution">
    <text evidence="1">The sequence shown here is derived from an EMBL/GenBank/DDBJ whole genome shotgun (WGS) entry which is preliminary data.</text>
</comment>
<protein>
    <submittedName>
        <fullName evidence="1">Uncharacterized protein</fullName>
    </submittedName>
</protein>
<dbReference type="EMBL" id="JAQQWN010000007">
    <property type="protein sequence ID" value="KAK8075802.1"/>
    <property type="molecule type" value="Genomic_DNA"/>
</dbReference>
<name>A0ABR1VY85_9PEZI</name>